<organism evidence="1 2">
    <name type="scientific">Mucilaginibacter pineti</name>
    <dbReference type="NCBI Taxonomy" id="1391627"/>
    <lineage>
        <taxon>Bacteria</taxon>
        <taxon>Pseudomonadati</taxon>
        <taxon>Bacteroidota</taxon>
        <taxon>Sphingobacteriia</taxon>
        <taxon>Sphingobacteriales</taxon>
        <taxon>Sphingobacteriaceae</taxon>
        <taxon>Mucilaginibacter</taxon>
    </lineage>
</organism>
<dbReference type="EMBL" id="FNAI01000006">
    <property type="protein sequence ID" value="SDE47679.1"/>
    <property type="molecule type" value="Genomic_DNA"/>
</dbReference>
<dbReference type="RefSeq" id="WP_091150177.1">
    <property type="nucleotide sequence ID" value="NZ_FNAI01000006.1"/>
</dbReference>
<accession>A0A1G7D847</accession>
<protein>
    <submittedName>
        <fullName evidence="1">Uncharacterized protein</fullName>
    </submittedName>
</protein>
<evidence type="ECO:0000313" key="1">
    <source>
        <dbReference type="EMBL" id="SDE47679.1"/>
    </source>
</evidence>
<dbReference type="Proteomes" id="UP000199072">
    <property type="component" value="Unassembled WGS sequence"/>
</dbReference>
<dbReference type="Gene3D" id="3.40.50.300">
    <property type="entry name" value="P-loop containing nucleotide triphosphate hydrolases"/>
    <property type="match status" value="1"/>
</dbReference>
<keyword evidence="2" id="KW-1185">Reference proteome</keyword>
<proteinExistence type="predicted"/>
<sequence>MISFSPLLFETLKSRVLECSNIKSITPGDCKALSSLIYSKTKLTISETTLKRVYGFAYSKFRPSLFTIEVMAKYCGFDGWDNFCESQDKLSPKTCNDNVDWKTLSNNASKITSFTLQALKNRSGIPFTQTIKRKFLDDHFDEFLAGDYTATVFTAPSGYGKTIGLCHWIDEKIASGSDDIILFFSSSALMNVFLSGRDLNDWLLALLGYSPQDDISVLFDINKRRDGKFYFIIDGFDEHMFKIDQFQLLLHQLTDIFSFYQSHDWFKLILTMRSANWINNRHDMEFSNEKWFMGFITDDNLTTNVPLFNIQEIKELCVKINPNIQSSIAIDIANNFNHPLYFQFYYKQHKDDFTFNNVDHICIYDLVSVFILNKVYLGHYATEKLLLLKEMVGQMDFTNGVYELNKLKIHDLLKQYSHAYNELISIGFLREVNISSEIQFKTRVQFGNNNFLEYTIAKKLLLNNNSKFDLNVINIINDTINDKHKLPILKWCIMHAVKSGQQESFDLLAHITLSPKEKSELIIFLGDLLQKICSSLHNSDEAVVNYFKQDCSDGLFYYFFGLEFVSMDYKNTLSTLLKFNLSNSKKIIAYTGLATIAIMQLDIKKMEEYLTRLKAFPQDDFQQFSINPLHCLEAIYQYFKYGVIKKDFFAALTSFYFNPSTNNNLNKKANELIYLLAGYSLLILQRPFKILRFINGLKTVHKPGAAASFSYNFFLKALASGAYYFLDDKTEVSGIYNSIALVYKQEENSATAFMKARFYSLKIKLSIMNDDYAAISGYLNALMQVCDESGDKLSKLFVYNTLLNNQHLMNLDPQLFKQISYNLTRLLRECGISPEIFVKPQEADAVLLKLKFNNGGNSGFTDLL</sequence>
<dbReference type="InterPro" id="IPR027417">
    <property type="entry name" value="P-loop_NTPase"/>
</dbReference>
<name>A0A1G7D847_9SPHI</name>
<gene>
    <name evidence="1" type="ORF">SAMN05216464_106276</name>
</gene>
<dbReference type="AlphaFoldDB" id="A0A1G7D847"/>
<dbReference type="OrthoDB" id="956377at2"/>
<reference evidence="1 2" key="1">
    <citation type="submission" date="2016-10" db="EMBL/GenBank/DDBJ databases">
        <authorList>
            <person name="de Groot N.N."/>
        </authorList>
    </citation>
    <scope>NUCLEOTIDE SEQUENCE [LARGE SCALE GENOMIC DNA]</scope>
    <source>
        <strain evidence="1 2">47C3B</strain>
    </source>
</reference>
<evidence type="ECO:0000313" key="2">
    <source>
        <dbReference type="Proteomes" id="UP000199072"/>
    </source>
</evidence>